<reference evidence="1" key="1">
    <citation type="submission" date="2022-12" db="EMBL/GenBank/DDBJ databases">
        <title>Draft genome assemblies for two species of Escallonia (Escalloniales).</title>
        <authorList>
            <person name="Chanderbali A."/>
            <person name="Dervinis C."/>
            <person name="Anghel I."/>
            <person name="Soltis D."/>
            <person name="Soltis P."/>
            <person name="Zapata F."/>
        </authorList>
    </citation>
    <scope>NUCLEOTIDE SEQUENCE</scope>
    <source>
        <strain evidence="1">UCBG64.0493</strain>
        <tissue evidence="1">Leaf</tissue>
    </source>
</reference>
<name>A0AA89B240_9ASTE</name>
<dbReference type="Proteomes" id="UP001188597">
    <property type="component" value="Unassembled WGS sequence"/>
</dbReference>
<keyword evidence="2" id="KW-1185">Reference proteome</keyword>
<dbReference type="AlphaFoldDB" id="A0AA89B240"/>
<protein>
    <submittedName>
        <fullName evidence="1">Uncharacterized protein</fullName>
    </submittedName>
</protein>
<accession>A0AA89B240</accession>
<sequence length="186" mass="20749">MGNCLALQEKAIKVMRTDGKILEYKAPVKVHEVLSEYAGHAVSDTLHVARHLRPDANMVGGHFYYLLPLPPPPQESESKLRSSSNLEVKAGQEAGVVRIKLIISKQELEMMLRKGAVSVDDVVAQLQKKESKNGIDKLDGESEKVFSGRNLQGTTTAKAHKFRHKSELIEYLHPKFPELICPWLNG</sequence>
<proteinExistence type="predicted"/>
<dbReference type="InterPro" id="IPR025322">
    <property type="entry name" value="PADRE_dom"/>
</dbReference>
<evidence type="ECO:0000313" key="2">
    <source>
        <dbReference type="Proteomes" id="UP001188597"/>
    </source>
</evidence>
<dbReference type="PANTHER" id="PTHR33148:SF46">
    <property type="entry name" value="EMB|CAB85509.1"/>
    <property type="match status" value="1"/>
</dbReference>
<gene>
    <name evidence="1" type="ORF">RJ639_044941</name>
</gene>
<comment type="caution">
    <text evidence="1">The sequence shown here is derived from an EMBL/GenBank/DDBJ whole genome shotgun (WGS) entry which is preliminary data.</text>
</comment>
<dbReference type="Pfam" id="PF14009">
    <property type="entry name" value="PADRE"/>
    <property type="match status" value="1"/>
</dbReference>
<dbReference type="PANTHER" id="PTHR33148">
    <property type="entry name" value="PLASTID MOVEMENT IMPAIRED PROTEIN-RELATED"/>
    <property type="match status" value="1"/>
</dbReference>
<dbReference type="EMBL" id="JAVXUP010000583">
    <property type="protein sequence ID" value="KAK3024780.1"/>
    <property type="molecule type" value="Genomic_DNA"/>
</dbReference>
<evidence type="ECO:0000313" key="1">
    <source>
        <dbReference type="EMBL" id="KAK3024780.1"/>
    </source>
</evidence>
<organism evidence="1 2">
    <name type="scientific">Escallonia herrerae</name>
    <dbReference type="NCBI Taxonomy" id="1293975"/>
    <lineage>
        <taxon>Eukaryota</taxon>
        <taxon>Viridiplantae</taxon>
        <taxon>Streptophyta</taxon>
        <taxon>Embryophyta</taxon>
        <taxon>Tracheophyta</taxon>
        <taxon>Spermatophyta</taxon>
        <taxon>Magnoliopsida</taxon>
        <taxon>eudicotyledons</taxon>
        <taxon>Gunneridae</taxon>
        <taxon>Pentapetalae</taxon>
        <taxon>asterids</taxon>
        <taxon>campanulids</taxon>
        <taxon>Escalloniales</taxon>
        <taxon>Escalloniaceae</taxon>
        <taxon>Escallonia</taxon>
    </lineage>
</organism>